<feature type="non-terminal residue" evidence="2">
    <location>
        <position position="299"/>
    </location>
</feature>
<evidence type="ECO:0000313" key="2">
    <source>
        <dbReference type="EMBL" id="CAA9383689.1"/>
    </source>
</evidence>
<feature type="compositionally biased region" description="Basic and acidic residues" evidence="1">
    <location>
        <begin position="249"/>
        <end position="269"/>
    </location>
</feature>
<name>A0A6J4NBA2_9BURK</name>
<reference evidence="2" key="1">
    <citation type="submission" date="2020-02" db="EMBL/GenBank/DDBJ databases">
        <authorList>
            <person name="Meier V. D."/>
        </authorList>
    </citation>
    <scope>NUCLEOTIDE SEQUENCE</scope>
    <source>
        <strain evidence="2">AVDCRST_MAG51</strain>
    </source>
</reference>
<proteinExistence type="predicted"/>
<dbReference type="AlphaFoldDB" id="A0A6J4NBA2"/>
<gene>
    <name evidence="2" type="ORF">AVDCRST_MAG51-135</name>
</gene>
<accession>A0A6J4NBA2</accession>
<organism evidence="2">
    <name type="scientific">uncultured Ramlibacter sp</name>
    <dbReference type="NCBI Taxonomy" id="260755"/>
    <lineage>
        <taxon>Bacteria</taxon>
        <taxon>Pseudomonadati</taxon>
        <taxon>Pseudomonadota</taxon>
        <taxon>Betaproteobacteria</taxon>
        <taxon>Burkholderiales</taxon>
        <taxon>Comamonadaceae</taxon>
        <taxon>Ramlibacter</taxon>
        <taxon>environmental samples</taxon>
    </lineage>
</organism>
<protein>
    <submittedName>
        <fullName evidence="2">Diheme cytochrome c-553</fullName>
    </submittedName>
</protein>
<evidence type="ECO:0000256" key="1">
    <source>
        <dbReference type="SAM" id="MobiDB-lite"/>
    </source>
</evidence>
<feature type="region of interest" description="Disordered" evidence="1">
    <location>
        <begin position="157"/>
        <end position="299"/>
    </location>
</feature>
<dbReference type="EMBL" id="CADCUX010000001">
    <property type="protein sequence ID" value="CAA9383689.1"/>
    <property type="molecule type" value="Genomic_DNA"/>
</dbReference>
<feature type="region of interest" description="Disordered" evidence="1">
    <location>
        <begin position="1"/>
        <end position="48"/>
    </location>
</feature>
<sequence>DEEMVAPGRDRPAVCGGAGCAGRVRRPAIGGSQDAAGRRRPGTRAGVPHRCAGARTRQVPLRFARLRRLPRSQRSRAALCRRRRQPAHQGAQHHRRPRRRGRLLPAGGLGACHPPWRGARRPAPDGDAQRGLQPVHRRRPGVAGGLRAVAAAGAWRAGRGPASGSGAGAVRVRRHPGRCRQDRPPDAAPATGAGRREPAAWRLRRKHVHRLPRPATGRRQDPGRTAGLAGRNEPHARPRIGFGRIPNRRVPEGDVPERQASRRQRDQGHAVRVVAGDQRHRRPGAAPVPQEPQTPAARL</sequence>
<feature type="compositionally biased region" description="Basic residues" evidence="1">
    <location>
        <begin position="202"/>
        <end position="212"/>
    </location>
</feature>
<feature type="non-terminal residue" evidence="2">
    <location>
        <position position="1"/>
    </location>
</feature>
<feature type="compositionally biased region" description="Basic residues" evidence="1">
    <location>
        <begin position="67"/>
        <end position="102"/>
    </location>
</feature>
<feature type="region of interest" description="Disordered" evidence="1">
    <location>
        <begin position="67"/>
        <end position="141"/>
    </location>
</feature>